<evidence type="ECO:0000256" key="1">
    <source>
        <dbReference type="ARBA" id="ARBA00022676"/>
    </source>
</evidence>
<sequence length="317" mass="36750">MASKHFDTFSLSFDSNPSEKTAVFKNLEATIEDTGHNVLDRKGKPGYMKQLSEIVHNSSKDERDILLEYQNIDVSKLETLNVLGIPIDNVTTDEAIAKLFRVLEKKEGMHHVLFLDPIKLMRMRPKKSLHRIAEKAGTILVEGAGIGWMTSGRLKERVTPIAVMMDLIRLAELKEFTAFIFGAKDEIVERIYFNLTRHFPKVRIVGRHAGHLDRQREMRVKEAIRKTGPDIIFLAMDFPDQEIWIENNTGYFGKAVVIGVGGALDMLSGADKKAPEWFKERGLIWFWRIIARPYRIQRMWETFYFFLLGIRERFRKH</sequence>
<keyword evidence="2 3" id="KW-0808">Transferase</keyword>
<organism evidence="3 4">
    <name type="scientific">Leptospira vanthielii serovar Holland str. Waz Holland = ATCC 700522</name>
    <dbReference type="NCBI Taxonomy" id="1218591"/>
    <lineage>
        <taxon>Bacteria</taxon>
        <taxon>Pseudomonadati</taxon>
        <taxon>Spirochaetota</taxon>
        <taxon>Spirochaetia</taxon>
        <taxon>Leptospirales</taxon>
        <taxon>Leptospiraceae</taxon>
        <taxon>Leptospira</taxon>
    </lineage>
</organism>
<name>N1VYI0_9LEPT</name>
<evidence type="ECO:0000313" key="4">
    <source>
        <dbReference type="Proteomes" id="UP000012227"/>
    </source>
</evidence>
<dbReference type="EMBL" id="AOGY02000062">
    <property type="protein sequence ID" value="EMY69019.1"/>
    <property type="molecule type" value="Genomic_DNA"/>
</dbReference>
<dbReference type="GO" id="GO:0016758">
    <property type="term" value="F:hexosyltransferase activity"/>
    <property type="evidence" value="ECO:0007669"/>
    <property type="project" value="TreeGrafter"/>
</dbReference>
<dbReference type="PANTHER" id="PTHR34136">
    <property type="match status" value="1"/>
</dbReference>
<dbReference type="AlphaFoldDB" id="N1VYI0"/>
<dbReference type="CDD" id="cd06533">
    <property type="entry name" value="Glyco_transf_WecG_TagA"/>
    <property type="match status" value="1"/>
</dbReference>
<dbReference type="InterPro" id="IPR004629">
    <property type="entry name" value="WecG_TagA_CpsF"/>
</dbReference>
<gene>
    <name evidence="3" type="ORF">LEP1GSC199_2770</name>
</gene>
<evidence type="ECO:0000256" key="2">
    <source>
        <dbReference type="ARBA" id="ARBA00022679"/>
    </source>
</evidence>
<dbReference type="PANTHER" id="PTHR34136:SF1">
    <property type="entry name" value="UDP-N-ACETYL-D-MANNOSAMINURONIC ACID TRANSFERASE"/>
    <property type="match status" value="1"/>
</dbReference>
<keyword evidence="1" id="KW-0328">Glycosyltransferase</keyword>
<dbReference type="Pfam" id="PF03808">
    <property type="entry name" value="Glyco_tran_WecG"/>
    <property type="match status" value="1"/>
</dbReference>
<dbReference type="Proteomes" id="UP000012227">
    <property type="component" value="Unassembled WGS sequence"/>
</dbReference>
<proteinExistence type="predicted"/>
<dbReference type="STRING" id="1218591.LEP1GSC199_2770"/>
<accession>N1VYI0</accession>
<evidence type="ECO:0000313" key="3">
    <source>
        <dbReference type="EMBL" id="EMY69019.1"/>
    </source>
</evidence>
<comment type="caution">
    <text evidence="3">The sequence shown here is derived from an EMBL/GenBank/DDBJ whole genome shotgun (WGS) entry which is preliminary data.</text>
</comment>
<reference evidence="3 4" key="1">
    <citation type="submission" date="2013-03" db="EMBL/GenBank/DDBJ databases">
        <authorList>
            <person name="Harkins D.M."/>
            <person name="Durkin A.S."/>
            <person name="Brinkac L.M."/>
            <person name="Haft D.H."/>
            <person name="Selengut J.D."/>
            <person name="Sanka R."/>
            <person name="DePew J."/>
            <person name="Purushe J."/>
            <person name="Galloway R.L."/>
            <person name="Vinetz J.M."/>
            <person name="Sutton G.G."/>
            <person name="Nierman W.C."/>
            <person name="Fouts D.E."/>
        </authorList>
    </citation>
    <scope>NUCLEOTIDE SEQUENCE [LARGE SCALE GENOMIC DNA]</scope>
    <source>
        <strain evidence="3 4">Waz Holland</strain>
    </source>
</reference>
<protein>
    <submittedName>
        <fullName evidence="3">Glycosyltransferase WecB/TagA/CpsF family protein</fullName>
    </submittedName>
</protein>
<dbReference type="NCBIfam" id="TIGR00696">
    <property type="entry name" value="wecG_tagA_cpsF"/>
    <property type="match status" value="1"/>
</dbReference>